<gene>
    <name evidence="6" type="ORF">PbJCM13498_20690</name>
</gene>
<dbReference type="SMART" id="SM00062">
    <property type="entry name" value="PBPb"/>
    <property type="match status" value="1"/>
</dbReference>
<dbReference type="SUPFAM" id="SSF53850">
    <property type="entry name" value="Periplasmic binding protein-like II"/>
    <property type="match status" value="1"/>
</dbReference>
<dbReference type="Gene3D" id="1.10.530.10">
    <property type="match status" value="1"/>
</dbReference>
<organism evidence="6 7">
    <name type="scientific">Prolixibacter bellariivorans</name>
    <dbReference type="NCBI Taxonomy" id="314319"/>
    <lineage>
        <taxon>Bacteria</taxon>
        <taxon>Pseudomonadati</taxon>
        <taxon>Bacteroidota</taxon>
        <taxon>Bacteroidia</taxon>
        <taxon>Marinilabiliales</taxon>
        <taxon>Prolixibacteraceae</taxon>
        <taxon>Prolixibacter</taxon>
    </lineage>
</organism>
<keyword evidence="3" id="KW-0732">Signal</keyword>
<dbReference type="Gene3D" id="3.40.190.10">
    <property type="entry name" value="Periplasmic binding protein-like II"/>
    <property type="match status" value="2"/>
</dbReference>
<evidence type="ECO:0000256" key="4">
    <source>
        <dbReference type="ARBA" id="ARBA00023237"/>
    </source>
</evidence>
<evidence type="ECO:0000256" key="3">
    <source>
        <dbReference type="ARBA" id="ARBA00022729"/>
    </source>
</evidence>
<dbReference type="InterPro" id="IPR023346">
    <property type="entry name" value="Lysozyme-like_dom_sf"/>
</dbReference>
<dbReference type="PANTHER" id="PTHR35936:SF19">
    <property type="entry name" value="AMINO-ACID-BINDING PROTEIN YXEM-RELATED"/>
    <property type="match status" value="1"/>
</dbReference>
<dbReference type="Pfam" id="PF01464">
    <property type="entry name" value="SLT"/>
    <property type="match status" value="1"/>
</dbReference>
<feature type="domain" description="Solute-binding protein family 3/N-terminal" evidence="5">
    <location>
        <begin position="34"/>
        <end position="270"/>
    </location>
</feature>
<dbReference type="GO" id="GO:0008933">
    <property type="term" value="F:peptidoglycan lytic transglycosylase activity"/>
    <property type="evidence" value="ECO:0007669"/>
    <property type="project" value="InterPro"/>
</dbReference>
<dbReference type="CDD" id="cd01009">
    <property type="entry name" value="PBP2_YfhD_N"/>
    <property type="match status" value="1"/>
</dbReference>
<dbReference type="InterPro" id="IPR000189">
    <property type="entry name" value="Transglyc_AS"/>
</dbReference>
<dbReference type="PANTHER" id="PTHR35936">
    <property type="entry name" value="MEMBRANE-BOUND LYTIC MUREIN TRANSGLYCOSYLASE F"/>
    <property type="match status" value="1"/>
</dbReference>
<dbReference type="InterPro" id="IPR001638">
    <property type="entry name" value="Solute-binding_3/MltF_N"/>
</dbReference>
<protein>
    <submittedName>
        <fullName evidence="6">Lytic transglycosylase F</fullName>
    </submittedName>
</protein>
<dbReference type="GO" id="GO:0009279">
    <property type="term" value="C:cell outer membrane"/>
    <property type="evidence" value="ECO:0007669"/>
    <property type="project" value="UniProtKB-SubCell"/>
</dbReference>
<keyword evidence="4" id="KW-0472">Membrane</keyword>
<dbReference type="SUPFAM" id="SSF53955">
    <property type="entry name" value="Lysozyme-like"/>
    <property type="match status" value="1"/>
</dbReference>
<evidence type="ECO:0000256" key="1">
    <source>
        <dbReference type="ARBA" id="ARBA00004339"/>
    </source>
</evidence>
<evidence type="ECO:0000313" key="7">
    <source>
        <dbReference type="Proteomes" id="UP000391834"/>
    </source>
</evidence>
<dbReference type="Pfam" id="PF00497">
    <property type="entry name" value="SBP_bac_3"/>
    <property type="match status" value="1"/>
</dbReference>
<evidence type="ECO:0000256" key="2">
    <source>
        <dbReference type="ARBA" id="ARBA00007734"/>
    </source>
</evidence>
<comment type="similarity">
    <text evidence="2">Belongs to the transglycosylase Slt family.</text>
</comment>
<dbReference type="GO" id="GO:0000270">
    <property type="term" value="P:peptidoglycan metabolic process"/>
    <property type="evidence" value="ECO:0007669"/>
    <property type="project" value="InterPro"/>
</dbReference>
<comment type="caution">
    <text evidence="6">The sequence shown here is derived from an EMBL/GenBank/DDBJ whole genome shotgun (WGS) entry which is preliminary data.</text>
</comment>
<sequence length="464" mass="54258">MVISCEQATAPTRADDDHIPQKTNELDRVLKDGKLKAVVDYNSTNYFVYRGRPMGFQYELLKALAKNMGVTLEINVRNNLEETFNDLNAGRVDLVAKNLTITKERNQIVSFTYPLGQTRQVLVQRKPKDWRQMTEEQIDQHLVRNQLDLAGKTVYVQQNTAYAERMRSLSDEIGAEINLKEDSVYGVEQLVAMVAEGKIDYTVCDENVGKVNEGYYPNLDVKTPVSFPQYLAWAVRKNAPSLKKYIDKWIKDFRKTDDYRKLYNKYFRNPRTASIVQSNYYSLNGNQLSRYDSIIKVDSRKIHWDWRLVASIIYQESRFDPHAESWAGAVGLMQLMPETAEWFNVDDMMDPKQNIYGGTQMLSWLDNYFSDDIPDKTERLKFVLASYNVGLGHVLDARRLARKYGKDPNIWDGNVDYFLLHKSVAKYYKDPLVKWGYCRGEEPYKYVKEVWERYLHYRNLVKES</sequence>
<accession>A0A5M4AZZ5</accession>
<reference evidence="6 7" key="1">
    <citation type="submission" date="2019-10" db="EMBL/GenBank/DDBJ databases">
        <title>Prolixibacter strains distinguished by the presence of nitrate reductase genes were adept at nitrate-dependent anaerobic corrosion of metallic iron and carbon steel.</title>
        <authorList>
            <person name="Iino T."/>
            <person name="Shono N."/>
            <person name="Ito K."/>
            <person name="Nakamura R."/>
            <person name="Sueoka K."/>
            <person name="Harayama S."/>
            <person name="Ohkuma M."/>
        </authorList>
    </citation>
    <scope>NUCLEOTIDE SEQUENCE [LARGE SCALE GENOMIC DNA]</scope>
    <source>
        <strain evidence="6 7">JCM 13498</strain>
    </source>
</reference>
<keyword evidence="4" id="KW-0998">Cell outer membrane</keyword>
<proteinExistence type="inferred from homology"/>
<dbReference type="InterPro" id="IPR008258">
    <property type="entry name" value="Transglycosylase_SLT_dom_1"/>
</dbReference>
<dbReference type="EMBL" id="BLAX01000001">
    <property type="protein sequence ID" value="GET33206.1"/>
    <property type="molecule type" value="Genomic_DNA"/>
</dbReference>
<dbReference type="PROSITE" id="PS00922">
    <property type="entry name" value="TRANSGLYCOSYLASE"/>
    <property type="match status" value="1"/>
</dbReference>
<name>A0A5M4AZZ5_9BACT</name>
<keyword evidence="7" id="KW-1185">Reference proteome</keyword>
<comment type="subcellular location">
    <subcellularLocation>
        <location evidence="1">Cell outer membrane</location>
        <topology evidence="1">Peripheral membrane protein</topology>
    </subcellularLocation>
</comment>
<dbReference type="Proteomes" id="UP000391834">
    <property type="component" value="Unassembled WGS sequence"/>
</dbReference>
<evidence type="ECO:0000259" key="5">
    <source>
        <dbReference type="SMART" id="SM00062"/>
    </source>
</evidence>
<dbReference type="CDD" id="cd13403">
    <property type="entry name" value="MLTF-like"/>
    <property type="match status" value="1"/>
</dbReference>
<dbReference type="AlphaFoldDB" id="A0A5M4AZZ5"/>
<evidence type="ECO:0000313" key="6">
    <source>
        <dbReference type="EMBL" id="GET33206.1"/>
    </source>
</evidence>